<name>A0ABQ4EE53_9ACTN</name>
<dbReference type="EMBL" id="BONW01000049">
    <property type="protein sequence ID" value="GIG92944.1"/>
    <property type="molecule type" value="Genomic_DNA"/>
</dbReference>
<gene>
    <name evidence="1" type="ORF">Pen02_78800</name>
</gene>
<proteinExistence type="predicted"/>
<reference evidence="1 2" key="1">
    <citation type="submission" date="2021-01" db="EMBL/GenBank/DDBJ databases">
        <title>Whole genome shotgun sequence of Plantactinospora endophytica NBRC 110450.</title>
        <authorList>
            <person name="Komaki H."/>
            <person name="Tamura T."/>
        </authorList>
    </citation>
    <scope>NUCLEOTIDE SEQUENCE [LARGE SCALE GENOMIC DNA]</scope>
    <source>
        <strain evidence="1 2">NBRC 110450</strain>
    </source>
</reference>
<keyword evidence="2" id="KW-1185">Reference proteome</keyword>
<organism evidence="1 2">
    <name type="scientific">Plantactinospora endophytica</name>
    <dbReference type="NCBI Taxonomy" id="673535"/>
    <lineage>
        <taxon>Bacteria</taxon>
        <taxon>Bacillati</taxon>
        <taxon>Actinomycetota</taxon>
        <taxon>Actinomycetes</taxon>
        <taxon>Micromonosporales</taxon>
        <taxon>Micromonosporaceae</taxon>
        <taxon>Plantactinospora</taxon>
    </lineage>
</organism>
<dbReference type="Proteomes" id="UP000646749">
    <property type="component" value="Unassembled WGS sequence"/>
</dbReference>
<evidence type="ECO:0000313" key="1">
    <source>
        <dbReference type="EMBL" id="GIG92944.1"/>
    </source>
</evidence>
<comment type="caution">
    <text evidence="1">The sequence shown here is derived from an EMBL/GenBank/DDBJ whole genome shotgun (WGS) entry which is preliminary data.</text>
</comment>
<protein>
    <submittedName>
        <fullName evidence="1">Uncharacterized protein</fullName>
    </submittedName>
</protein>
<accession>A0ABQ4EE53</accession>
<sequence>MDQASLPTSLREAVTVTTAGATGVARLVIQGLLELIDDPGAAADATEFLTAKLPGYAPMWHIANAVRSAEPAEALRRIRAELDHAVENTVKTAVTWVGEQGGVVTYAPSSSIVKQILAQLPESLRVGEPTIALAGADAIGPDTVLNIRGTRELAEQLPTLIVTTALKLVPAPVFARLGAPVFEHIPLDGFVGVVLDGELLSPGEVGRRATELRE</sequence>
<evidence type="ECO:0000313" key="2">
    <source>
        <dbReference type="Proteomes" id="UP000646749"/>
    </source>
</evidence>